<dbReference type="SMART" id="SM00066">
    <property type="entry name" value="GAL4"/>
    <property type="match status" value="1"/>
</dbReference>
<evidence type="ECO:0000259" key="7">
    <source>
        <dbReference type="PROSITE" id="PS50048"/>
    </source>
</evidence>
<dbReference type="GO" id="GO:0008270">
    <property type="term" value="F:zinc ion binding"/>
    <property type="evidence" value="ECO:0007669"/>
    <property type="project" value="InterPro"/>
</dbReference>
<dbReference type="Pfam" id="PF00172">
    <property type="entry name" value="Zn_clus"/>
    <property type="match status" value="1"/>
</dbReference>
<dbReference type="Pfam" id="PF08493">
    <property type="entry name" value="AflR"/>
    <property type="match status" value="1"/>
</dbReference>
<name>A0A9P3BN73_ASPVI</name>
<comment type="caution">
    <text evidence="8">The sequence shown here is derived from an EMBL/GenBank/DDBJ whole genome shotgun (WGS) entry which is preliminary data.</text>
</comment>
<dbReference type="Proteomes" id="UP000710440">
    <property type="component" value="Unassembled WGS sequence"/>
</dbReference>
<evidence type="ECO:0000313" key="9">
    <source>
        <dbReference type="Proteomes" id="UP000710440"/>
    </source>
</evidence>
<evidence type="ECO:0000256" key="5">
    <source>
        <dbReference type="ARBA" id="ARBA00023242"/>
    </source>
</evidence>
<feature type="region of interest" description="Disordered" evidence="6">
    <location>
        <begin position="159"/>
        <end position="181"/>
    </location>
</feature>
<evidence type="ECO:0000256" key="1">
    <source>
        <dbReference type="ARBA" id="ARBA00022723"/>
    </source>
</evidence>
<feature type="region of interest" description="Disordered" evidence="6">
    <location>
        <begin position="1"/>
        <end position="20"/>
    </location>
</feature>
<evidence type="ECO:0000256" key="4">
    <source>
        <dbReference type="ARBA" id="ARBA00023163"/>
    </source>
</evidence>
<dbReference type="SUPFAM" id="SSF57701">
    <property type="entry name" value="Zn2/Cys6 DNA-binding domain"/>
    <property type="match status" value="1"/>
</dbReference>
<dbReference type="InterPro" id="IPR050675">
    <property type="entry name" value="OAF3"/>
</dbReference>
<evidence type="ECO:0000313" key="8">
    <source>
        <dbReference type="EMBL" id="GIJ99614.1"/>
    </source>
</evidence>
<dbReference type="OrthoDB" id="2943660at2759"/>
<keyword evidence="2" id="KW-0805">Transcription regulation</keyword>
<keyword evidence="9" id="KW-1185">Reference proteome</keyword>
<dbReference type="PROSITE" id="PS00463">
    <property type="entry name" value="ZN2_CY6_FUNGAL_1"/>
    <property type="match status" value="1"/>
</dbReference>
<dbReference type="PRINTS" id="PR00755">
    <property type="entry name" value="AFLATOXINBRP"/>
</dbReference>
<dbReference type="GeneID" id="66931597"/>
<reference evidence="8 9" key="1">
    <citation type="submission" date="2021-02" db="EMBL/GenBank/DDBJ databases">
        <title>Pan-genome distribution and transcriptional activeness of fungal secondary metabolism genes in Aspergillus section Fumigati.</title>
        <authorList>
            <person name="Takahashi H."/>
            <person name="Umemura M."/>
            <person name="Ninomiya A."/>
            <person name="Kusuya Y."/>
            <person name="Urayama S."/>
            <person name="Shimizu M."/>
            <person name="Watanabe A."/>
            <person name="Kamei K."/>
            <person name="Yaguchi T."/>
            <person name="Hagiwara D."/>
        </authorList>
    </citation>
    <scope>NUCLEOTIDE SEQUENCE [LARGE SCALE GENOMIC DNA]</scope>
    <source>
        <strain evidence="8 9">IFM 47045</strain>
    </source>
</reference>
<dbReference type="GO" id="GO:0045122">
    <property type="term" value="P:aflatoxin biosynthetic process"/>
    <property type="evidence" value="ECO:0007669"/>
    <property type="project" value="InterPro"/>
</dbReference>
<evidence type="ECO:0000256" key="6">
    <source>
        <dbReference type="SAM" id="MobiDB-lite"/>
    </source>
</evidence>
<feature type="compositionally biased region" description="Polar residues" evidence="6">
    <location>
        <begin position="1"/>
        <end position="13"/>
    </location>
</feature>
<dbReference type="PANTHER" id="PTHR31069:SF31">
    <property type="entry name" value="MONODICTYPHENONE CLUSTER TRANSCRIPTION FACTOR-RELATED"/>
    <property type="match status" value="1"/>
</dbReference>
<dbReference type="GO" id="GO:0000981">
    <property type="term" value="F:DNA-binding transcription factor activity, RNA polymerase II-specific"/>
    <property type="evidence" value="ECO:0007669"/>
    <property type="project" value="InterPro"/>
</dbReference>
<dbReference type="GO" id="GO:0005634">
    <property type="term" value="C:nucleus"/>
    <property type="evidence" value="ECO:0007669"/>
    <property type="project" value="InterPro"/>
</dbReference>
<dbReference type="PROSITE" id="PS50048">
    <property type="entry name" value="ZN2_CY6_FUNGAL_2"/>
    <property type="match status" value="1"/>
</dbReference>
<dbReference type="AlphaFoldDB" id="A0A9P3BN73"/>
<keyword evidence="5" id="KW-0539">Nucleus</keyword>
<evidence type="ECO:0000256" key="2">
    <source>
        <dbReference type="ARBA" id="ARBA00023015"/>
    </source>
</evidence>
<dbReference type="EMBL" id="BOPL01000002">
    <property type="protein sequence ID" value="GIJ99614.1"/>
    <property type="molecule type" value="Genomic_DNA"/>
</dbReference>
<feature type="domain" description="Zn(2)-C6 fungal-type" evidence="7">
    <location>
        <begin position="21"/>
        <end position="51"/>
    </location>
</feature>
<protein>
    <recommendedName>
        <fullName evidence="7">Zn(2)-C6 fungal-type domain-containing protein</fullName>
    </recommendedName>
</protein>
<keyword evidence="4" id="KW-0804">Transcription</keyword>
<dbReference type="PANTHER" id="PTHR31069">
    <property type="entry name" value="OLEATE-ACTIVATED TRANSCRIPTION FACTOR 1-RELATED"/>
    <property type="match status" value="1"/>
</dbReference>
<dbReference type="Gene3D" id="4.10.240.10">
    <property type="entry name" value="Zn(2)-C6 fungal-type DNA-binding domain"/>
    <property type="match status" value="1"/>
</dbReference>
<keyword evidence="1" id="KW-0479">Metal-binding</keyword>
<accession>A0A9P3BN73</accession>
<dbReference type="CDD" id="cd00067">
    <property type="entry name" value="GAL4"/>
    <property type="match status" value="1"/>
</dbReference>
<dbReference type="InterPro" id="IPR036864">
    <property type="entry name" value="Zn2-C6_fun-type_DNA-bd_sf"/>
</dbReference>
<dbReference type="RefSeq" id="XP_043122801.1">
    <property type="nucleotide sequence ID" value="XM_043266866.1"/>
</dbReference>
<keyword evidence="3" id="KW-0238">DNA-binding</keyword>
<evidence type="ECO:0000256" key="3">
    <source>
        <dbReference type="ARBA" id="ARBA00023125"/>
    </source>
</evidence>
<dbReference type="GO" id="GO:0003677">
    <property type="term" value="F:DNA binding"/>
    <property type="evidence" value="ECO:0007669"/>
    <property type="project" value="UniProtKB-KW"/>
</dbReference>
<organism evidence="8 9">
    <name type="scientific">Aspergillus viridinutans</name>
    <dbReference type="NCBI Taxonomy" id="75553"/>
    <lineage>
        <taxon>Eukaryota</taxon>
        <taxon>Fungi</taxon>
        <taxon>Dikarya</taxon>
        <taxon>Ascomycota</taxon>
        <taxon>Pezizomycotina</taxon>
        <taxon>Eurotiomycetes</taxon>
        <taxon>Eurotiomycetidae</taxon>
        <taxon>Eurotiales</taxon>
        <taxon>Aspergillaceae</taxon>
        <taxon>Aspergillus</taxon>
        <taxon>Aspergillus subgen. Fumigati</taxon>
    </lineage>
</organism>
<gene>
    <name evidence="8" type="ORF">Aspvir_003615</name>
</gene>
<dbReference type="InterPro" id="IPR001138">
    <property type="entry name" value="Zn2Cys6_DnaBD"/>
</dbReference>
<dbReference type="InterPro" id="IPR013700">
    <property type="entry name" value="AflR"/>
</dbReference>
<sequence length="438" mass="47550">MAESTGSTPQKDQPQVKLRSACDRCSSNKVKCSQERPECQRCRSLNLPCHYSRSLRMGKPPRSRQRSIRACCHHDHRENSASLEHYKPAAAAAAAAATTDAAAIPKSMLSDPLPSRDNEVMGTLVHSWPDEFDYQSMLNGVDPSLQPLSPDLSDILGDPTAIAPGHSHPRLSDGPGTLSDLSKQQAESMSKMLQSTLHNAMYERLTPVSLTGFTFPATGMNSDNQHVIEPAVSTGPSPPSPSDHQCVRRAMETLDCLYRVCSSANSSDAGFGKPSVDDILQVNGEAMEAAATLLACPCTKDFCLLIILAIIPCKVLAGYQAVVNMRDPHIQVPAGEATICRPIAVGAYTLDEHASRMVIIQVVLAKLREVSRFVQTYIDTFCFDASKNRQGHCGLVYRTLGLFIQSRLGTTTDGLRERLSALVGDGRSEFKGESCRYG</sequence>
<proteinExistence type="predicted"/>